<comment type="subcellular location">
    <subcellularLocation>
        <location evidence="4 14">Cytoplasm</location>
    </subcellularLocation>
</comment>
<dbReference type="PROSITE" id="PS51975">
    <property type="entry name" value="RNASE_H_2"/>
    <property type="match status" value="1"/>
</dbReference>
<dbReference type="CDD" id="cd07182">
    <property type="entry name" value="RNase_HII_bacteria_HII_like"/>
    <property type="match status" value="1"/>
</dbReference>
<evidence type="ECO:0000256" key="12">
    <source>
        <dbReference type="ARBA" id="ARBA00023211"/>
    </source>
</evidence>
<keyword evidence="7 14" id="KW-0963">Cytoplasm</keyword>
<dbReference type="Gene3D" id="3.30.420.10">
    <property type="entry name" value="Ribonuclease H-like superfamily/Ribonuclease H"/>
    <property type="match status" value="1"/>
</dbReference>
<evidence type="ECO:0000256" key="1">
    <source>
        <dbReference type="ARBA" id="ARBA00000077"/>
    </source>
</evidence>
<sequence>MMGMILGIDEVGRGPWAGPLVVGAVILGGAEIEGLDDSKKLTKKRREVLDKVIREQAAAWALGWVSAKELDDVGMSQALRLATRRAVKQIQTQCKEKNLAFDEIIIDGTVNFLADTALEQYVTVMAKADGLVPSVSAASIIAKVARDQFMAEQDAVYPEYGFASNAGYGVAKHRAAIERLGVTPLHRLSFAPLQKYMEAGSLPSSVRVHFSLAFPLEMSRERSAETSTTRDIGNAGEQAAADWLAADGHEIIARNWRTRYCEIDIVSVKDDVLWFTEVKYRKNDDFGGGLGAITAKKQQQMRFAAELFIAKHPQYEGCDMRLLAVAVEGDPPMVREQVILE</sequence>
<feature type="domain" description="RNase H type-2" evidence="17">
    <location>
        <begin position="3"/>
        <end position="202"/>
    </location>
</feature>
<dbReference type="Pfam" id="PF02021">
    <property type="entry name" value="UPF0102"/>
    <property type="match status" value="1"/>
</dbReference>
<keyword evidence="19" id="KW-1185">Reference proteome</keyword>
<dbReference type="InterPro" id="IPR022898">
    <property type="entry name" value="RNase_HII"/>
</dbReference>
<reference evidence="18 19" key="1">
    <citation type="submission" date="2019-04" db="EMBL/GenBank/DDBJ databases">
        <title>Saccharibacteria TM7 genomes.</title>
        <authorList>
            <person name="Bor B."/>
            <person name="He X."/>
            <person name="Chen T."/>
            <person name="Dewhirst F.E."/>
        </authorList>
    </citation>
    <scope>NUCLEOTIDE SEQUENCE [LARGE SCALE GENOMIC DNA]</scope>
    <source>
        <strain evidence="18 19">BB001</strain>
    </source>
</reference>
<keyword evidence="10 14" id="KW-0255">Endonuclease</keyword>
<dbReference type="InterPro" id="IPR011856">
    <property type="entry name" value="tRNA_endonuc-like_dom_sf"/>
</dbReference>
<dbReference type="Pfam" id="PF01351">
    <property type="entry name" value="RNase_HII"/>
    <property type="match status" value="1"/>
</dbReference>
<dbReference type="InterPro" id="IPR003509">
    <property type="entry name" value="UPF0102_YraN-like"/>
</dbReference>
<keyword evidence="9 14" id="KW-0479">Metal-binding</keyword>
<evidence type="ECO:0000256" key="11">
    <source>
        <dbReference type="ARBA" id="ARBA00022801"/>
    </source>
</evidence>
<feature type="binding site" evidence="14 15">
    <location>
        <position position="107"/>
    </location>
    <ligand>
        <name>a divalent metal cation</name>
        <dbReference type="ChEBI" id="CHEBI:60240"/>
    </ligand>
</feature>
<evidence type="ECO:0000256" key="5">
    <source>
        <dbReference type="ARBA" id="ARBA00006738"/>
    </source>
</evidence>
<dbReference type="GO" id="GO:0004523">
    <property type="term" value="F:RNA-DNA hybrid ribonuclease activity"/>
    <property type="evidence" value="ECO:0007669"/>
    <property type="project" value="UniProtKB-UniRule"/>
</dbReference>
<dbReference type="EC" id="3.1.26.4" evidence="14"/>
<dbReference type="PANTHER" id="PTHR10954">
    <property type="entry name" value="RIBONUCLEASE H2 SUBUNIT A"/>
    <property type="match status" value="1"/>
</dbReference>
<evidence type="ECO:0000313" key="19">
    <source>
        <dbReference type="Proteomes" id="UP000310639"/>
    </source>
</evidence>
<dbReference type="KEGG" id="nft:FBF37_02395"/>
<dbReference type="InterPro" id="IPR024567">
    <property type="entry name" value="RNase_HII/HIII_dom"/>
</dbReference>
<comment type="similarity">
    <text evidence="6 14 16">Belongs to the RNase HII family.</text>
</comment>
<dbReference type="GO" id="GO:0032299">
    <property type="term" value="C:ribonuclease H2 complex"/>
    <property type="evidence" value="ECO:0007669"/>
    <property type="project" value="TreeGrafter"/>
</dbReference>
<name>A0A4P9A3A5_9BACT</name>
<dbReference type="GO" id="GO:0006298">
    <property type="term" value="P:mismatch repair"/>
    <property type="evidence" value="ECO:0007669"/>
    <property type="project" value="TreeGrafter"/>
</dbReference>
<comment type="cofactor">
    <cofactor evidence="2">
        <name>Mg(2+)</name>
        <dbReference type="ChEBI" id="CHEBI:18420"/>
    </cofactor>
</comment>
<dbReference type="OrthoDB" id="9803420at2"/>
<evidence type="ECO:0000313" key="18">
    <source>
        <dbReference type="EMBL" id="QCT42307.1"/>
    </source>
</evidence>
<dbReference type="HAMAP" id="MF_00048">
    <property type="entry name" value="UPF0102"/>
    <property type="match status" value="1"/>
</dbReference>
<feature type="binding site" evidence="14 15">
    <location>
        <position position="9"/>
    </location>
    <ligand>
        <name>a divalent metal cation</name>
        <dbReference type="ChEBI" id="CHEBI:60240"/>
    </ligand>
</feature>
<evidence type="ECO:0000256" key="16">
    <source>
        <dbReference type="RuleBase" id="RU003515"/>
    </source>
</evidence>
<keyword evidence="11 14" id="KW-0378">Hydrolase</keyword>
<evidence type="ECO:0000259" key="17">
    <source>
        <dbReference type="PROSITE" id="PS51975"/>
    </source>
</evidence>
<keyword evidence="12 14" id="KW-0464">Manganese</keyword>
<dbReference type="AlphaFoldDB" id="A0A4P9A3A5"/>
<comment type="cofactor">
    <cofactor evidence="14 15">
        <name>Mn(2+)</name>
        <dbReference type="ChEBI" id="CHEBI:29035"/>
    </cofactor>
    <cofactor evidence="14 15">
        <name>Mg(2+)</name>
        <dbReference type="ChEBI" id="CHEBI:18420"/>
    </cofactor>
    <text evidence="14 15">Manganese or magnesium. Binds 1 divalent metal ion per monomer in the absence of substrate. May bind a second metal ion after substrate binding.</text>
</comment>
<evidence type="ECO:0000256" key="10">
    <source>
        <dbReference type="ARBA" id="ARBA00022759"/>
    </source>
</evidence>
<evidence type="ECO:0000256" key="8">
    <source>
        <dbReference type="ARBA" id="ARBA00022722"/>
    </source>
</evidence>
<dbReference type="Gene3D" id="3.40.1350.10">
    <property type="match status" value="1"/>
</dbReference>
<evidence type="ECO:0000256" key="2">
    <source>
        <dbReference type="ARBA" id="ARBA00001946"/>
    </source>
</evidence>
<evidence type="ECO:0000256" key="13">
    <source>
        <dbReference type="HAMAP-Rule" id="MF_00048"/>
    </source>
</evidence>
<dbReference type="SUPFAM" id="SSF52980">
    <property type="entry name" value="Restriction endonuclease-like"/>
    <property type="match status" value="1"/>
</dbReference>
<dbReference type="InterPro" id="IPR036397">
    <property type="entry name" value="RNaseH_sf"/>
</dbReference>
<keyword evidence="8 14" id="KW-0540">Nuclease</keyword>
<dbReference type="HAMAP" id="MF_00052_B">
    <property type="entry name" value="RNase_HII_B"/>
    <property type="match status" value="1"/>
</dbReference>
<organism evidence="18 19">
    <name type="scientific">Candidatus Nanosynbacter featherlites</name>
    <dbReference type="NCBI Taxonomy" id="2572088"/>
    <lineage>
        <taxon>Bacteria</taxon>
        <taxon>Candidatus Saccharimonadota</taxon>
        <taxon>Candidatus Saccharimonadia</taxon>
        <taxon>Candidatus Nanosynbacterales</taxon>
        <taxon>Candidatus Nanosynbacteraceae</taxon>
        <taxon>Candidatus Nanosynbacter</taxon>
    </lineage>
</organism>
<comment type="similarity">
    <text evidence="5 13">Belongs to the UPF0102 family.</text>
</comment>
<dbReference type="InterPro" id="IPR001352">
    <property type="entry name" value="RNase_HII/HIII"/>
</dbReference>
<dbReference type="PANTHER" id="PTHR10954:SF18">
    <property type="entry name" value="RIBONUCLEASE HII"/>
    <property type="match status" value="1"/>
</dbReference>
<accession>A0A4P9A3A5</accession>
<evidence type="ECO:0000256" key="3">
    <source>
        <dbReference type="ARBA" id="ARBA00004065"/>
    </source>
</evidence>
<feature type="binding site" evidence="14 15">
    <location>
        <position position="10"/>
    </location>
    <ligand>
        <name>a divalent metal cation</name>
        <dbReference type="ChEBI" id="CHEBI:60240"/>
    </ligand>
</feature>
<evidence type="ECO:0000256" key="9">
    <source>
        <dbReference type="ARBA" id="ARBA00022723"/>
    </source>
</evidence>
<dbReference type="SUPFAM" id="SSF53098">
    <property type="entry name" value="Ribonuclease H-like"/>
    <property type="match status" value="1"/>
</dbReference>
<dbReference type="CDD" id="cd20736">
    <property type="entry name" value="PoNe_Nuclease"/>
    <property type="match status" value="1"/>
</dbReference>
<dbReference type="NCBIfam" id="NF000595">
    <property type="entry name" value="PRK00015.1-3"/>
    <property type="match status" value="1"/>
</dbReference>
<dbReference type="GO" id="GO:0003723">
    <property type="term" value="F:RNA binding"/>
    <property type="evidence" value="ECO:0007669"/>
    <property type="project" value="UniProtKB-UniRule"/>
</dbReference>
<evidence type="ECO:0000256" key="15">
    <source>
        <dbReference type="PROSITE-ProRule" id="PRU01319"/>
    </source>
</evidence>
<dbReference type="NCBIfam" id="TIGR00252">
    <property type="entry name" value="YraN family protein"/>
    <property type="match status" value="1"/>
</dbReference>
<protein>
    <recommendedName>
        <fullName evidence="13 14">Multifunctional fusion protein</fullName>
    </recommendedName>
    <domain>
        <recommendedName>
            <fullName evidence="14">Ribonuclease HII</fullName>
            <shortName evidence="14">RNase HII</shortName>
            <ecNumber evidence="14">3.1.26.4</ecNumber>
        </recommendedName>
    </domain>
    <domain>
        <recommendedName>
            <fullName evidence="13">UPF0102 protein FBF37_02395</fullName>
        </recommendedName>
    </domain>
</protein>
<evidence type="ECO:0000256" key="7">
    <source>
        <dbReference type="ARBA" id="ARBA00022490"/>
    </source>
</evidence>
<evidence type="ECO:0000256" key="6">
    <source>
        <dbReference type="ARBA" id="ARBA00007383"/>
    </source>
</evidence>
<dbReference type="InterPro" id="IPR011335">
    <property type="entry name" value="Restrct_endonuc-II-like"/>
</dbReference>
<dbReference type="NCBIfam" id="NF009150">
    <property type="entry name" value="PRK12497.1-3"/>
    <property type="match status" value="1"/>
</dbReference>
<dbReference type="GO" id="GO:0043137">
    <property type="term" value="P:DNA replication, removal of RNA primer"/>
    <property type="evidence" value="ECO:0007669"/>
    <property type="project" value="TreeGrafter"/>
</dbReference>
<dbReference type="InterPro" id="IPR012337">
    <property type="entry name" value="RNaseH-like_sf"/>
</dbReference>
<comment type="catalytic activity">
    <reaction evidence="1 14 15 16">
        <text>Endonucleolytic cleavage to 5'-phosphomonoester.</text>
        <dbReference type="EC" id="3.1.26.4"/>
    </reaction>
</comment>
<evidence type="ECO:0000256" key="4">
    <source>
        <dbReference type="ARBA" id="ARBA00004496"/>
    </source>
</evidence>
<dbReference type="EMBL" id="CP040004">
    <property type="protein sequence ID" value="QCT42307.1"/>
    <property type="molecule type" value="Genomic_DNA"/>
</dbReference>
<comment type="function">
    <text evidence="3 14 16">Endonuclease that specifically degrades the RNA of RNA-DNA hybrids.</text>
</comment>
<dbReference type="Proteomes" id="UP000310639">
    <property type="component" value="Chromosome"/>
</dbReference>
<proteinExistence type="inferred from homology"/>
<dbReference type="GO" id="GO:0030145">
    <property type="term" value="F:manganese ion binding"/>
    <property type="evidence" value="ECO:0007669"/>
    <property type="project" value="UniProtKB-UniRule"/>
</dbReference>
<dbReference type="GO" id="GO:0005737">
    <property type="term" value="C:cytoplasm"/>
    <property type="evidence" value="ECO:0007669"/>
    <property type="project" value="UniProtKB-SubCell"/>
</dbReference>
<evidence type="ECO:0000256" key="14">
    <source>
        <dbReference type="HAMAP-Rule" id="MF_00052"/>
    </source>
</evidence>
<gene>
    <name evidence="14" type="primary">rnhB</name>
    <name evidence="18" type="ORF">FBF37_02395</name>
</gene>